<keyword evidence="8" id="KW-1185">Reference proteome</keyword>
<evidence type="ECO:0000256" key="2">
    <source>
        <dbReference type="ARBA" id="ARBA00023136"/>
    </source>
</evidence>
<dbReference type="RefSeq" id="WP_229666199.1">
    <property type="nucleotide sequence ID" value="NZ_BMKN01000002.1"/>
</dbReference>
<evidence type="ECO:0000259" key="6">
    <source>
        <dbReference type="PROSITE" id="PS51123"/>
    </source>
</evidence>
<name>A0A917ELH6_9RHOB</name>
<dbReference type="InterPro" id="IPR006665">
    <property type="entry name" value="OmpA-like"/>
</dbReference>
<gene>
    <name evidence="7" type="ORF">GCM10011517_27990</name>
</gene>
<keyword evidence="2 4" id="KW-0472">Membrane</keyword>
<dbReference type="PRINTS" id="PR01021">
    <property type="entry name" value="OMPADOMAIN"/>
</dbReference>
<reference evidence="7" key="2">
    <citation type="submission" date="2020-09" db="EMBL/GenBank/DDBJ databases">
        <authorList>
            <person name="Sun Q."/>
            <person name="Zhou Y."/>
        </authorList>
    </citation>
    <scope>NUCLEOTIDE SEQUENCE</scope>
    <source>
        <strain evidence="7">CGMCC 1.16012</strain>
    </source>
</reference>
<protein>
    <recommendedName>
        <fullName evidence="6">OmpA-like domain-containing protein</fullName>
    </recommendedName>
</protein>
<evidence type="ECO:0000313" key="7">
    <source>
        <dbReference type="EMBL" id="GGE58737.1"/>
    </source>
</evidence>
<dbReference type="CDD" id="cd07185">
    <property type="entry name" value="OmpA_C-like"/>
    <property type="match status" value="1"/>
</dbReference>
<accession>A0A917ELH6</accession>
<dbReference type="PANTHER" id="PTHR30329">
    <property type="entry name" value="STATOR ELEMENT OF FLAGELLAR MOTOR COMPLEX"/>
    <property type="match status" value="1"/>
</dbReference>
<proteinExistence type="predicted"/>
<evidence type="ECO:0000256" key="5">
    <source>
        <dbReference type="SAM" id="SignalP"/>
    </source>
</evidence>
<dbReference type="PANTHER" id="PTHR30329:SF21">
    <property type="entry name" value="LIPOPROTEIN YIAD-RELATED"/>
    <property type="match status" value="1"/>
</dbReference>
<organism evidence="7 8">
    <name type="scientific">Actibacterium pelagium</name>
    <dbReference type="NCBI Taxonomy" id="2029103"/>
    <lineage>
        <taxon>Bacteria</taxon>
        <taxon>Pseudomonadati</taxon>
        <taxon>Pseudomonadota</taxon>
        <taxon>Alphaproteobacteria</taxon>
        <taxon>Rhodobacterales</taxon>
        <taxon>Roseobacteraceae</taxon>
        <taxon>Actibacterium</taxon>
    </lineage>
</organism>
<dbReference type="InterPro" id="IPR050330">
    <property type="entry name" value="Bact_OuterMem_StrucFunc"/>
</dbReference>
<keyword evidence="5" id="KW-0732">Signal</keyword>
<evidence type="ECO:0000313" key="8">
    <source>
        <dbReference type="Proteomes" id="UP000606730"/>
    </source>
</evidence>
<feature type="domain" description="OmpA-like" evidence="6">
    <location>
        <begin position="140"/>
        <end position="254"/>
    </location>
</feature>
<dbReference type="Gene3D" id="3.30.1330.60">
    <property type="entry name" value="OmpA-like domain"/>
    <property type="match status" value="1"/>
</dbReference>
<dbReference type="InterPro" id="IPR036737">
    <property type="entry name" value="OmpA-like_sf"/>
</dbReference>
<dbReference type="SUPFAM" id="SSF103088">
    <property type="entry name" value="OmpA-like"/>
    <property type="match status" value="1"/>
</dbReference>
<sequence length="254" mass="26064">MPIFKHALGLSLTLAMAAVAPVASVAQDASELSAEEIEALFKKQKTRGLVLATPVTNEAATSAGSSIAAGSTAVATPVAPTALATPATPSAPVASTTVTATAPVTAAPAATVASTAPTATPSTSIPTMTAPVVVQPTYVAVEKADQVNVQISFDFDSAALRADQKPKLATLCQVMRNVDVSVFQIVGHTDSSGSASYNEKLSLLRAQEVKRYLVNDCGIAEQRLQAIGVGESAPYNTSNPRADENRRVEFQALG</sequence>
<dbReference type="GO" id="GO:0009279">
    <property type="term" value="C:cell outer membrane"/>
    <property type="evidence" value="ECO:0007669"/>
    <property type="project" value="UniProtKB-SubCell"/>
</dbReference>
<feature type="chain" id="PRO_5037525048" description="OmpA-like domain-containing protein" evidence="5">
    <location>
        <begin position="18"/>
        <end position="254"/>
    </location>
</feature>
<feature type="signal peptide" evidence="5">
    <location>
        <begin position="1"/>
        <end position="17"/>
    </location>
</feature>
<dbReference type="InterPro" id="IPR006664">
    <property type="entry name" value="OMP_bac"/>
</dbReference>
<dbReference type="Pfam" id="PF00691">
    <property type="entry name" value="OmpA"/>
    <property type="match status" value="1"/>
</dbReference>
<comment type="subcellular location">
    <subcellularLocation>
        <location evidence="1">Cell outer membrane</location>
    </subcellularLocation>
</comment>
<dbReference type="EMBL" id="BMKN01000002">
    <property type="protein sequence ID" value="GGE58737.1"/>
    <property type="molecule type" value="Genomic_DNA"/>
</dbReference>
<dbReference type="Proteomes" id="UP000606730">
    <property type="component" value="Unassembled WGS sequence"/>
</dbReference>
<reference evidence="7" key="1">
    <citation type="journal article" date="2014" name="Int. J. Syst. Evol. Microbiol.">
        <title>Complete genome sequence of Corynebacterium casei LMG S-19264T (=DSM 44701T), isolated from a smear-ripened cheese.</title>
        <authorList>
            <consortium name="US DOE Joint Genome Institute (JGI-PGF)"/>
            <person name="Walter F."/>
            <person name="Albersmeier A."/>
            <person name="Kalinowski J."/>
            <person name="Ruckert C."/>
        </authorList>
    </citation>
    <scope>NUCLEOTIDE SEQUENCE</scope>
    <source>
        <strain evidence="7">CGMCC 1.16012</strain>
    </source>
</reference>
<evidence type="ECO:0000256" key="3">
    <source>
        <dbReference type="ARBA" id="ARBA00023237"/>
    </source>
</evidence>
<dbReference type="AlphaFoldDB" id="A0A917ELH6"/>
<dbReference type="PROSITE" id="PS51123">
    <property type="entry name" value="OMPA_2"/>
    <property type="match status" value="1"/>
</dbReference>
<keyword evidence="3" id="KW-0998">Cell outer membrane</keyword>
<comment type="caution">
    <text evidence="7">The sequence shown here is derived from an EMBL/GenBank/DDBJ whole genome shotgun (WGS) entry which is preliminary data.</text>
</comment>
<evidence type="ECO:0000256" key="4">
    <source>
        <dbReference type="PROSITE-ProRule" id="PRU00473"/>
    </source>
</evidence>
<evidence type="ECO:0000256" key="1">
    <source>
        <dbReference type="ARBA" id="ARBA00004442"/>
    </source>
</evidence>